<evidence type="ECO:0000256" key="1">
    <source>
        <dbReference type="ARBA" id="ARBA00006930"/>
    </source>
</evidence>
<name>A0ABS5XQ69_9MICO</name>
<dbReference type="PANTHER" id="PTHR32114">
    <property type="entry name" value="ABC TRANSPORTER ABCH.3"/>
    <property type="match status" value="1"/>
</dbReference>
<feature type="region of interest" description="Disordered" evidence="5">
    <location>
        <begin position="518"/>
        <end position="552"/>
    </location>
</feature>
<dbReference type="Proteomes" id="UP000740605">
    <property type="component" value="Unassembled WGS sequence"/>
</dbReference>
<reference evidence="7 8" key="1">
    <citation type="submission" date="2021-03" db="EMBL/GenBank/DDBJ databases">
        <title>Microbacterium pauli sp. nov., isolated from microfiltered milk.</title>
        <authorList>
            <person name="Bellassi P."/>
            <person name="Fontana A."/>
            <person name="Callegari M.L."/>
            <person name="Lorenzo M."/>
            <person name="Cappa F."/>
        </authorList>
    </citation>
    <scope>NUCLEOTIDE SEQUENCE [LARGE SCALE GENOMIC DNA]</scope>
    <source>
        <strain evidence="7 8">DSM 18909</strain>
    </source>
</reference>
<dbReference type="Pfam" id="PF13558">
    <property type="entry name" value="SbcC_Walker_B"/>
    <property type="match status" value="1"/>
</dbReference>
<dbReference type="Gene3D" id="3.40.50.300">
    <property type="entry name" value="P-loop containing nucleotide triphosphate hydrolases"/>
    <property type="match status" value="2"/>
</dbReference>
<evidence type="ECO:0000313" key="7">
    <source>
        <dbReference type="EMBL" id="MBT8796591.1"/>
    </source>
</evidence>
<feature type="coiled-coil region" evidence="4">
    <location>
        <begin position="594"/>
        <end position="621"/>
    </location>
</feature>
<proteinExistence type="inferred from homology"/>
<feature type="coiled-coil region" evidence="4">
    <location>
        <begin position="771"/>
        <end position="798"/>
    </location>
</feature>
<dbReference type="Pfam" id="PF13476">
    <property type="entry name" value="AAA_23"/>
    <property type="match status" value="1"/>
</dbReference>
<feature type="coiled-coil region" evidence="4">
    <location>
        <begin position="251"/>
        <end position="305"/>
    </location>
</feature>
<evidence type="ECO:0000256" key="3">
    <source>
        <dbReference type="ARBA" id="ARBA00013368"/>
    </source>
</evidence>
<comment type="similarity">
    <text evidence="1">Belongs to the SMC family. SbcC subfamily.</text>
</comment>
<dbReference type="PANTHER" id="PTHR32114:SF2">
    <property type="entry name" value="ABC TRANSPORTER ABCH.3"/>
    <property type="match status" value="1"/>
</dbReference>
<evidence type="ECO:0000313" key="8">
    <source>
        <dbReference type="Proteomes" id="UP000740605"/>
    </source>
</evidence>
<accession>A0ABS5XQ69</accession>
<evidence type="ECO:0000256" key="4">
    <source>
        <dbReference type="SAM" id="Coils"/>
    </source>
</evidence>
<feature type="compositionally biased region" description="Basic and acidic residues" evidence="5">
    <location>
        <begin position="536"/>
        <end position="547"/>
    </location>
</feature>
<feature type="coiled-coil region" evidence="4">
    <location>
        <begin position="433"/>
        <end position="460"/>
    </location>
</feature>
<evidence type="ECO:0000256" key="5">
    <source>
        <dbReference type="SAM" id="MobiDB-lite"/>
    </source>
</evidence>
<comment type="caution">
    <text evidence="7">The sequence shown here is derived from an EMBL/GenBank/DDBJ whole genome shotgun (WGS) entry which is preliminary data.</text>
</comment>
<dbReference type="InterPro" id="IPR027417">
    <property type="entry name" value="P-loop_NTPase"/>
</dbReference>
<keyword evidence="4" id="KW-0175">Coiled coil</keyword>
<feature type="domain" description="Rad50/SbcC-type AAA" evidence="6">
    <location>
        <begin position="6"/>
        <end position="200"/>
    </location>
</feature>
<sequence length="998" mass="104449">MKLHLLELTGFGPFRQTQRVDFDAFDRDGVFLISGRTGAGKSSILDGVSFALYGTVPRYEGGERRLRSDHSVPGDPSEVRLTFTVGDTRWRVTRAPEYDRPAKRGGGLTTEPARAELEEFTGGAWVGRAAGPRDVGLALGEALGLGAQQFQQVILLAQNKFSRFLLAPGEERQTLLRTLFGTRRFEQYRDDLDQRRRDAQKRLDTAAEHARTLLELAESLVADEAPGEGASGSENAAGDLAARRDAILAAVGRAEYRVEQAATARERAEEESRRAVADHAALAERARLLRERTAARERLAQLEARAPHIADQRRVLDGARAAEGLRASLDAVDRTSADLASADAENARALTAWTEAGGGPGDDLATRVDEITTDLGRWTDAAAHERALGGLRARFAEGAAAASATEDLIGALAERVADIPLRRADLGARLTDVRAVAARLEGLRADAARLEAQRDAARLAARLAPAAADAERTYLAASAAAAAAGAAVTDLLQRRLAGFAGELAAALRDGEPCAVCGSPAHPHPAAPGPDAVTEDDLAHAEQARDAADAVAGEAAATARRSRDLLAAARADAAGADVEELEPLLDAARTALAAAEEAARLADRLAREADDLDEAAADAQAAHTAALARRLTEREGQAALGAEVARAEASVADARGDHASVADRIAAGEALRSAGRAVIAARAAVDERGRAATAASADLDARLGASPFGGMDEARAAVRSAPELAALEDEIATYAADLAATRERLLELELAAVGADVTADELRAAQARVDSADELRAAAIGAERDAQNAARRLRDLSEQSDAAYAGVAETAAATRAVTRLADTVAGRAPNTMKMDLETFVLAAELEEIVAAANVRLGEMSAGRYTLHHTDARAARGRASGLGIEVLDAHTGRSRSPQSLSGGETFLASLALALGLGEVVTARAGGIRLDTLFVDEGFGSLDPETLDLAMRTLDELRVGGRTVGVISHVEAMKEQLPAQVVVEATAQGPSVIRQETSALA</sequence>
<evidence type="ECO:0000259" key="6">
    <source>
        <dbReference type="Pfam" id="PF13476"/>
    </source>
</evidence>
<organism evidence="7 8">
    <name type="scientific">Microbacterium flavum</name>
    <dbReference type="NCBI Taxonomy" id="415216"/>
    <lineage>
        <taxon>Bacteria</taxon>
        <taxon>Bacillati</taxon>
        <taxon>Actinomycetota</taxon>
        <taxon>Actinomycetes</taxon>
        <taxon>Micrococcales</taxon>
        <taxon>Microbacteriaceae</taxon>
        <taxon>Microbacterium</taxon>
    </lineage>
</organism>
<comment type="subunit">
    <text evidence="2">Heterodimer of SbcC and SbcD.</text>
</comment>
<dbReference type="InterPro" id="IPR038729">
    <property type="entry name" value="Rad50/SbcC_AAA"/>
</dbReference>
<gene>
    <name evidence="7" type="ORF">J0P97_00685</name>
</gene>
<dbReference type="RefSeq" id="WP_215485850.1">
    <property type="nucleotide sequence ID" value="NZ_BAAAPJ010000001.1"/>
</dbReference>
<keyword evidence="8" id="KW-1185">Reference proteome</keyword>
<protein>
    <recommendedName>
        <fullName evidence="3">Nuclease SbcCD subunit C</fullName>
    </recommendedName>
</protein>
<dbReference type="SUPFAM" id="SSF52540">
    <property type="entry name" value="P-loop containing nucleoside triphosphate hydrolases"/>
    <property type="match status" value="1"/>
</dbReference>
<dbReference type="EMBL" id="JAFLHG010000001">
    <property type="protein sequence ID" value="MBT8796591.1"/>
    <property type="molecule type" value="Genomic_DNA"/>
</dbReference>
<evidence type="ECO:0000256" key="2">
    <source>
        <dbReference type="ARBA" id="ARBA00011322"/>
    </source>
</evidence>